<evidence type="ECO:0000313" key="2">
    <source>
        <dbReference type="Proteomes" id="UP001642484"/>
    </source>
</evidence>
<reference evidence="1 2" key="1">
    <citation type="submission" date="2024-02" db="EMBL/GenBank/DDBJ databases">
        <authorList>
            <person name="Chen Y."/>
            <person name="Shah S."/>
            <person name="Dougan E. K."/>
            <person name="Thang M."/>
            <person name="Chan C."/>
        </authorList>
    </citation>
    <scope>NUCLEOTIDE SEQUENCE [LARGE SCALE GENOMIC DNA]</scope>
</reference>
<comment type="caution">
    <text evidence="1">The sequence shown here is derived from an EMBL/GenBank/DDBJ whole genome shotgun (WGS) entry which is preliminary data.</text>
</comment>
<gene>
    <name evidence="1" type="ORF">CCMP2556_LOCUS27724</name>
</gene>
<name>A0ABP0MYP3_9DINO</name>
<organism evidence="1 2">
    <name type="scientific">Durusdinium trenchii</name>
    <dbReference type="NCBI Taxonomy" id="1381693"/>
    <lineage>
        <taxon>Eukaryota</taxon>
        <taxon>Sar</taxon>
        <taxon>Alveolata</taxon>
        <taxon>Dinophyceae</taxon>
        <taxon>Suessiales</taxon>
        <taxon>Symbiodiniaceae</taxon>
        <taxon>Durusdinium</taxon>
    </lineage>
</organism>
<feature type="non-terminal residue" evidence="1">
    <location>
        <position position="159"/>
    </location>
</feature>
<protein>
    <submittedName>
        <fullName evidence="1">Uncharacterized protein</fullName>
    </submittedName>
</protein>
<sequence>MLMAWSTTALLMHIQPAVMMVIGVGWGIEELMHKSTKLNMPMALGVAASWSAYTEFPFLHPKSHFYWWIPDPTFLELEPVQVVYPPHDKRLFSSGDLSTATVGVSVDKHVSRDLSILAPNVENFVSKILMTLEDMNACPSGTFSQLLEDSIGETYICVP</sequence>
<evidence type="ECO:0000313" key="1">
    <source>
        <dbReference type="EMBL" id="CAK9055802.1"/>
    </source>
</evidence>
<keyword evidence="2" id="KW-1185">Reference proteome</keyword>
<proteinExistence type="predicted"/>
<dbReference type="Proteomes" id="UP001642484">
    <property type="component" value="Unassembled WGS sequence"/>
</dbReference>
<dbReference type="EMBL" id="CAXAMN010020179">
    <property type="protein sequence ID" value="CAK9055802.1"/>
    <property type="molecule type" value="Genomic_DNA"/>
</dbReference>
<accession>A0ABP0MYP3</accession>